<keyword evidence="2" id="KW-1185">Reference proteome</keyword>
<dbReference type="EMBL" id="CM023472">
    <property type="protein sequence ID" value="KAH7959804.1"/>
    <property type="molecule type" value="Genomic_DNA"/>
</dbReference>
<evidence type="ECO:0000313" key="2">
    <source>
        <dbReference type="Proteomes" id="UP000821865"/>
    </source>
</evidence>
<sequence>MTFVQLSSASLLFLTLWSCRQEGACAAPESSPPSGQRRSTDPWTAAGLVKDLSLGDAPVALLNVDYGKASVTINGSLTPEQTSSAPTVSLVGAINCIPPFALVMLDPDAPSRNDATERSWLHWMVVNAKSTTELHEGEQLMPYEGPAPPRGTGPHRYVFLAYCQSGSSANSASLKPTHRNKFHLKEFRKKLGGMVPFAGTFFYAENTANTKGTPL</sequence>
<accession>A0ACB8D6B6</accession>
<name>A0ACB8D6B6_DERSI</name>
<gene>
    <name evidence="1" type="ORF">HPB49_013965</name>
</gene>
<proteinExistence type="predicted"/>
<dbReference type="Proteomes" id="UP000821865">
    <property type="component" value="Chromosome 3"/>
</dbReference>
<comment type="caution">
    <text evidence="1">The sequence shown here is derived from an EMBL/GenBank/DDBJ whole genome shotgun (WGS) entry which is preliminary data.</text>
</comment>
<organism evidence="1 2">
    <name type="scientific">Dermacentor silvarum</name>
    <name type="common">Tick</name>
    <dbReference type="NCBI Taxonomy" id="543639"/>
    <lineage>
        <taxon>Eukaryota</taxon>
        <taxon>Metazoa</taxon>
        <taxon>Ecdysozoa</taxon>
        <taxon>Arthropoda</taxon>
        <taxon>Chelicerata</taxon>
        <taxon>Arachnida</taxon>
        <taxon>Acari</taxon>
        <taxon>Parasitiformes</taxon>
        <taxon>Ixodida</taxon>
        <taxon>Ixodoidea</taxon>
        <taxon>Ixodidae</taxon>
        <taxon>Rhipicephalinae</taxon>
        <taxon>Dermacentor</taxon>
    </lineage>
</organism>
<evidence type="ECO:0000313" key="1">
    <source>
        <dbReference type="EMBL" id="KAH7959804.1"/>
    </source>
</evidence>
<reference evidence="1" key="1">
    <citation type="submission" date="2020-05" db="EMBL/GenBank/DDBJ databases">
        <title>Large-scale comparative analyses of tick genomes elucidate their genetic diversity and vector capacities.</title>
        <authorList>
            <person name="Jia N."/>
            <person name="Wang J."/>
            <person name="Shi W."/>
            <person name="Du L."/>
            <person name="Sun Y."/>
            <person name="Zhan W."/>
            <person name="Jiang J."/>
            <person name="Wang Q."/>
            <person name="Zhang B."/>
            <person name="Ji P."/>
            <person name="Sakyi L.B."/>
            <person name="Cui X."/>
            <person name="Yuan T."/>
            <person name="Jiang B."/>
            <person name="Yang W."/>
            <person name="Lam T.T.-Y."/>
            <person name="Chang Q."/>
            <person name="Ding S."/>
            <person name="Wang X."/>
            <person name="Zhu J."/>
            <person name="Ruan X."/>
            <person name="Zhao L."/>
            <person name="Wei J."/>
            <person name="Que T."/>
            <person name="Du C."/>
            <person name="Cheng J."/>
            <person name="Dai P."/>
            <person name="Han X."/>
            <person name="Huang E."/>
            <person name="Gao Y."/>
            <person name="Liu J."/>
            <person name="Shao H."/>
            <person name="Ye R."/>
            <person name="Li L."/>
            <person name="Wei W."/>
            <person name="Wang X."/>
            <person name="Wang C."/>
            <person name="Yang T."/>
            <person name="Huo Q."/>
            <person name="Li W."/>
            <person name="Guo W."/>
            <person name="Chen H."/>
            <person name="Zhou L."/>
            <person name="Ni X."/>
            <person name="Tian J."/>
            <person name="Zhou Y."/>
            <person name="Sheng Y."/>
            <person name="Liu T."/>
            <person name="Pan Y."/>
            <person name="Xia L."/>
            <person name="Li J."/>
            <person name="Zhao F."/>
            <person name="Cao W."/>
        </authorList>
    </citation>
    <scope>NUCLEOTIDE SEQUENCE</scope>
    <source>
        <strain evidence="1">Dsil-2018</strain>
    </source>
</reference>
<protein>
    <submittedName>
        <fullName evidence="1">Uncharacterized protein</fullName>
    </submittedName>
</protein>